<feature type="repeat" description="PPR" evidence="3">
    <location>
        <begin position="306"/>
        <end position="340"/>
    </location>
</feature>
<feature type="repeat" description="PPR" evidence="3">
    <location>
        <begin position="406"/>
        <end position="440"/>
    </location>
</feature>
<evidence type="ECO:0000313" key="4">
    <source>
        <dbReference type="EMBL" id="URD74172.1"/>
    </source>
</evidence>
<dbReference type="Pfam" id="PF12854">
    <property type="entry name" value="PPR_1"/>
    <property type="match status" value="2"/>
</dbReference>
<reference evidence="4" key="1">
    <citation type="submission" date="2022-05" db="EMBL/GenBank/DDBJ databases">
        <title>The Musa troglodytarum L. genome provides insights into the mechanism of non-climacteric behaviour and enrichment of carotenoids.</title>
        <authorList>
            <person name="Wang J."/>
        </authorList>
    </citation>
    <scope>NUCLEOTIDE SEQUENCE</scope>
    <source>
        <tissue evidence="4">Leaf</tissue>
    </source>
</reference>
<protein>
    <submittedName>
        <fullName evidence="4">PPR repeat</fullName>
    </submittedName>
</protein>
<dbReference type="Pfam" id="PF13041">
    <property type="entry name" value="PPR_2"/>
    <property type="match status" value="6"/>
</dbReference>
<accession>A0A9E7ECY6</accession>
<dbReference type="PROSITE" id="PS51375">
    <property type="entry name" value="PPR"/>
    <property type="match status" value="14"/>
</dbReference>
<feature type="repeat" description="PPR" evidence="3">
    <location>
        <begin position="718"/>
        <end position="752"/>
    </location>
</feature>
<evidence type="ECO:0000256" key="3">
    <source>
        <dbReference type="PROSITE-ProRule" id="PRU00708"/>
    </source>
</evidence>
<feature type="repeat" description="PPR" evidence="3">
    <location>
        <begin position="441"/>
        <end position="475"/>
    </location>
</feature>
<sequence length="1087" mass="121239">MLQLSTPQRQIKAGLTAPSVRSFNLFLSFLLFEARKPRLVLCLFSQITSNSLPVDPRTHSLVARALVRSRRFHDAGRFISRAPLDFGFAPRRSLVESLIRRLCVAERNPDGALCLLQECVRNRGVFPSLGSFRSVVAAFCSLGRLDRAVEVLEAAADMKDRILTDNFVCSSIISGFSRIGEPALGLDFYERARKVDGFLPNLVTVTTVVDALCREGRINEACDLVRNMEGQGMALDAVLYSCLIDGHLKRGDLMEGLRKHKHMVDKGITPDVVSYTSIIDGLCKEGNVEKVIGFLEEMESKGAHANVVTYTAVIRGFCRRNKLEEAFHALRKVEELGFVADEFAYSVLIDGLCRKGDLDRVFSFLEELEKKEIKVGAVAYNTLINSLCKAGQASKANEISKGFADDNFTYATLLHGYLKEMDVAGILEVKRRLDESGIIPDIVTCNVLIKALFMAGMIQDGCKLFDELPEMGLSANSITYCTVIDGYCKVGLIEKALTVFDEYRRDSLFTSASTHNCIIRGLCRQNMSEIAMEVFEDLVERNLSPDLITCRMLIRAIFGKGDGEAVLSFIHRMEKLEPELLVLICNEALVFLCTKGCFSAALDVYILLRIRFLAVMSKSYNILMKSLLRTGDEQIAELVISEFIKIYGTFEPQMTNVMFLYLSKKNVEKAVHFLNVRCKRIISVSALTTIIDTFKKEGRIEDAYQFLLQSEENGVPVDVFVYSLVVDGLCKSGYLERALDLCGSMKKKGIYPNVFIYNSVINGLCQQGCLTEAFRVFDSLENLSMPPTVVTYSILIGALSREGFLDDASQLFKRMISKGIIPNTSVFNKLISGYCSCGLVKEALDLLSDLEKNCLSPDDYTIAAILNGFYQRGDIEGALGFFTENKTRGYFPDFLGFMNLVEGLFAKGRMEEARSILRDMLKRAEIVDLINNAGDELHVEPLDSLLSLACEQGRIKEVILVLNEISYLSISSTRSNSGRVFLKLKELHGSGVLDTENKIDGRGVHHLLFADVHGTNIKDGFREKVDGDSDKEINEYLMGKPLGYDFATYYSIISLLCQRGDLQKANEAARTILQNPEKVFNPSKPTL</sequence>
<feature type="repeat" description="PPR" evidence="3">
    <location>
        <begin position="341"/>
        <end position="375"/>
    </location>
</feature>
<dbReference type="Pfam" id="PF01535">
    <property type="entry name" value="PPR"/>
    <property type="match status" value="3"/>
</dbReference>
<feature type="repeat" description="PPR" evidence="3">
    <location>
        <begin position="823"/>
        <end position="857"/>
    </location>
</feature>
<dbReference type="AlphaFoldDB" id="A0A9E7ECY6"/>
<feature type="repeat" description="PPR" evidence="3">
    <location>
        <begin position="476"/>
        <end position="510"/>
    </location>
</feature>
<dbReference type="OrthoDB" id="185373at2759"/>
<evidence type="ECO:0000256" key="1">
    <source>
        <dbReference type="ARBA" id="ARBA00007626"/>
    </source>
</evidence>
<dbReference type="PANTHER" id="PTHR47941">
    <property type="entry name" value="PENTATRICOPEPTIDE REPEAT-CONTAINING PROTEIN 3, MITOCHONDRIAL"/>
    <property type="match status" value="1"/>
</dbReference>
<dbReference type="NCBIfam" id="TIGR00756">
    <property type="entry name" value="PPR"/>
    <property type="match status" value="13"/>
</dbReference>
<keyword evidence="2" id="KW-0677">Repeat</keyword>
<feature type="repeat" description="PPR" evidence="3">
    <location>
        <begin position="201"/>
        <end position="235"/>
    </location>
</feature>
<gene>
    <name evidence="4" type="ORF">MUK42_09035</name>
</gene>
<dbReference type="InterPro" id="IPR011990">
    <property type="entry name" value="TPR-like_helical_dom_sf"/>
</dbReference>
<keyword evidence="5" id="KW-1185">Reference proteome</keyword>
<comment type="similarity">
    <text evidence="1">Belongs to the PPR family. P subfamily.</text>
</comment>
<proteinExistence type="inferred from homology"/>
<dbReference type="Gene3D" id="1.25.40.10">
    <property type="entry name" value="Tetratricopeptide repeat domain"/>
    <property type="match status" value="8"/>
</dbReference>
<name>A0A9E7ECY6_9LILI</name>
<feature type="repeat" description="PPR" evidence="3">
    <location>
        <begin position="511"/>
        <end position="545"/>
    </location>
</feature>
<feature type="repeat" description="PPR" evidence="3">
    <location>
        <begin position="858"/>
        <end position="892"/>
    </location>
</feature>
<feature type="repeat" description="PPR" evidence="3">
    <location>
        <begin position="788"/>
        <end position="822"/>
    </location>
</feature>
<evidence type="ECO:0000256" key="2">
    <source>
        <dbReference type="ARBA" id="ARBA00022737"/>
    </source>
</evidence>
<dbReference type="InterPro" id="IPR002885">
    <property type="entry name" value="PPR_rpt"/>
</dbReference>
<evidence type="ECO:0000313" key="5">
    <source>
        <dbReference type="Proteomes" id="UP001055439"/>
    </source>
</evidence>
<dbReference type="EMBL" id="CP097502">
    <property type="protein sequence ID" value="URD74172.1"/>
    <property type="molecule type" value="Genomic_DNA"/>
</dbReference>
<feature type="repeat" description="PPR" evidence="3">
    <location>
        <begin position="236"/>
        <end position="270"/>
    </location>
</feature>
<feature type="repeat" description="PPR" evidence="3">
    <location>
        <begin position="753"/>
        <end position="787"/>
    </location>
</feature>
<feature type="repeat" description="PPR" evidence="3">
    <location>
        <begin position="271"/>
        <end position="305"/>
    </location>
</feature>
<dbReference type="Proteomes" id="UP001055439">
    <property type="component" value="Chromosome 1"/>
</dbReference>
<organism evidence="4 5">
    <name type="scientific">Musa troglodytarum</name>
    <name type="common">fe'i banana</name>
    <dbReference type="NCBI Taxonomy" id="320322"/>
    <lineage>
        <taxon>Eukaryota</taxon>
        <taxon>Viridiplantae</taxon>
        <taxon>Streptophyta</taxon>
        <taxon>Embryophyta</taxon>
        <taxon>Tracheophyta</taxon>
        <taxon>Spermatophyta</taxon>
        <taxon>Magnoliopsida</taxon>
        <taxon>Liliopsida</taxon>
        <taxon>Zingiberales</taxon>
        <taxon>Musaceae</taxon>
        <taxon>Musa</taxon>
    </lineage>
</organism>